<keyword evidence="1" id="KW-0175">Coiled coil</keyword>
<name>A0A813V2E1_9BILA</name>
<protein>
    <submittedName>
        <fullName evidence="2">Uncharacterized protein</fullName>
    </submittedName>
</protein>
<organism evidence="2 3">
    <name type="scientific">Brachionus calyciflorus</name>
    <dbReference type="NCBI Taxonomy" id="104777"/>
    <lineage>
        <taxon>Eukaryota</taxon>
        <taxon>Metazoa</taxon>
        <taxon>Spiralia</taxon>
        <taxon>Gnathifera</taxon>
        <taxon>Rotifera</taxon>
        <taxon>Eurotatoria</taxon>
        <taxon>Monogononta</taxon>
        <taxon>Pseudotrocha</taxon>
        <taxon>Ploima</taxon>
        <taxon>Brachionidae</taxon>
        <taxon>Brachionus</taxon>
    </lineage>
</organism>
<evidence type="ECO:0000256" key="1">
    <source>
        <dbReference type="SAM" id="Coils"/>
    </source>
</evidence>
<dbReference type="Proteomes" id="UP000663879">
    <property type="component" value="Unassembled WGS sequence"/>
</dbReference>
<keyword evidence="3" id="KW-1185">Reference proteome</keyword>
<sequence length="308" mass="36082">MIVDDYTDSKDIKPDKILIEENIVLRNKYNQILNEIKMLKSKTKDYNLQKDKLDNLEKKNKKLETENDKKNLEITKLQNINKKLKNDYDLLEKSTNSNNHLSDDKSSLIKDSKTIQNVNLQNANKKIKTDHISNDNVANQDFSLALDFEKIKQQNTKLETSNTHLSNLYKNLLKTYNSTADENKKLLAQNNSHNIKLNAIANENTYLINEIKAKHEKEMTDLKTIMINKCDLVNDKNSKLEEQIKELTIENKLIKKNNSDNEHLVNENKTLVDENKRLGIINKDLENTIKMFRNKRDFKQKHKKTSKE</sequence>
<dbReference type="AlphaFoldDB" id="A0A813V2E1"/>
<comment type="caution">
    <text evidence="2">The sequence shown here is derived from an EMBL/GenBank/DDBJ whole genome shotgun (WGS) entry which is preliminary data.</text>
</comment>
<dbReference type="EMBL" id="CAJNOC010001140">
    <property type="protein sequence ID" value="CAF0838794.1"/>
    <property type="molecule type" value="Genomic_DNA"/>
</dbReference>
<gene>
    <name evidence="2" type="ORF">OXX778_LOCUS8342</name>
</gene>
<evidence type="ECO:0000313" key="2">
    <source>
        <dbReference type="EMBL" id="CAF0838794.1"/>
    </source>
</evidence>
<feature type="coiled-coil region" evidence="1">
    <location>
        <begin position="39"/>
        <end position="94"/>
    </location>
</feature>
<accession>A0A813V2E1</accession>
<proteinExistence type="predicted"/>
<evidence type="ECO:0000313" key="3">
    <source>
        <dbReference type="Proteomes" id="UP000663879"/>
    </source>
</evidence>
<reference evidence="2" key="1">
    <citation type="submission" date="2021-02" db="EMBL/GenBank/DDBJ databases">
        <authorList>
            <person name="Nowell W R."/>
        </authorList>
    </citation>
    <scope>NUCLEOTIDE SEQUENCE</scope>
    <source>
        <strain evidence="2">Ploen Becks lab</strain>
    </source>
</reference>
<feature type="coiled-coil region" evidence="1">
    <location>
        <begin position="230"/>
        <end position="257"/>
    </location>
</feature>